<dbReference type="InterPro" id="IPR030382">
    <property type="entry name" value="MeTrfase_TRM5/TYW2"/>
</dbReference>
<evidence type="ECO:0000259" key="11">
    <source>
        <dbReference type="PROSITE" id="PS51684"/>
    </source>
</evidence>
<dbReference type="GO" id="GO:0005759">
    <property type="term" value="C:mitochondrial matrix"/>
    <property type="evidence" value="ECO:0007669"/>
    <property type="project" value="UniProtKB-SubCell"/>
</dbReference>
<dbReference type="HAMAP" id="MF_03152">
    <property type="entry name" value="TRM5"/>
    <property type="match status" value="1"/>
</dbReference>
<dbReference type="GO" id="GO:0070901">
    <property type="term" value="P:mitochondrial tRNA methylation"/>
    <property type="evidence" value="ECO:0007669"/>
    <property type="project" value="TreeGrafter"/>
</dbReference>
<evidence type="ECO:0000256" key="9">
    <source>
        <dbReference type="ARBA" id="ARBA00047783"/>
    </source>
</evidence>
<accession>A0A1Y2FUI7</accession>
<dbReference type="InterPro" id="IPR056743">
    <property type="entry name" value="TRM5-TYW2-like_MTfase"/>
</dbReference>
<sequence>MLVLDRAHFQKQVTLAAAKVTPQQIPHLRKACAQDLLKQPRIRVIYNSAGDKLIALRPEVKVEDTSALHASSRAFIELHAIPLVRHTINLDYKYWNADEILGCILPEELLKDTPSGFTMVGHIAHMNLRDAYLPYKHIIGQLVLDKNSAARTVVNKLDTIDSQYRNFEMEVLAGDKDLIATQHESGCVFKFDFSKVYWNSRLHTEHARLVDMFKPGEAVCDVMAGVGPFAIPAGKKRVLCYANDLNPASYASLVENIELNKVDDFVVASNMDGRAYVKEASKALAKRHEAGETISMTTKPSRKRVKLTASAEPEALVVPRYFFHFVMNLPATAIEFLDAFRGLYNGHSTDMVLPTIHVHCFTKYEGAEGRADMTKRISDALGQSVSEEVISFHEVRRVAPNKDMYCCSFQLPASVAFSN</sequence>
<dbReference type="OrthoDB" id="408788at2759"/>
<evidence type="ECO:0000256" key="5">
    <source>
        <dbReference type="ARBA" id="ARBA00022691"/>
    </source>
</evidence>
<dbReference type="InterPro" id="IPR025792">
    <property type="entry name" value="tRNA_Gua_MeTrfase_euk"/>
</dbReference>
<keyword evidence="7 10" id="KW-0496">Mitochondrion</keyword>
<gene>
    <name evidence="10" type="primary">TRM5</name>
    <name evidence="12" type="ORF">BCR37DRAFT_342458</name>
</gene>
<evidence type="ECO:0000256" key="10">
    <source>
        <dbReference type="HAMAP-Rule" id="MF_03152"/>
    </source>
</evidence>
<feature type="domain" description="SAM-dependent methyltransferase TRM5/TYW2-type" evidence="11">
    <location>
        <begin position="117"/>
        <end position="413"/>
    </location>
</feature>
<keyword evidence="5 10" id="KW-0949">S-adenosyl-L-methionine</keyword>
<keyword evidence="4 10" id="KW-0808">Transferase</keyword>
<dbReference type="Pfam" id="PF02475">
    <property type="entry name" value="TRM5-TYW2_MTfase"/>
    <property type="match status" value="1"/>
</dbReference>
<dbReference type="PANTHER" id="PTHR23245:SF36">
    <property type="entry name" value="TRNA (GUANINE(37)-N1)-METHYLTRANSFERASE"/>
    <property type="match status" value="1"/>
</dbReference>
<proteinExistence type="inferred from homology"/>
<dbReference type="EMBL" id="MCFI01000001">
    <property type="protein sequence ID" value="ORY87662.1"/>
    <property type="molecule type" value="Genomic_DNA"/>
</dbReference>
<dbReference type="PROSITE" id="PS51684">
    <property type="entry name" value="SAM_MT_TRM5_TYW2"/>
    <property type="match status" value="1"/>
</dbReference>
<keyword evidence="6 10" id="KW-0819">tRNA processing</keyword>
<dbReference type="STRING" id="56484.A0A1Y2FUI7"/>
<dbReference type="InterPro" id="IPR056744">
    <property type="entry name" value="TRM5/TYW2-like_N"/>
</dbReference>
<keyword evidence="8 10" id="KW-0539">Nucleus</keyword>
<evidence type="ECO:0000256" key="7">
    <source>
        <dbReference type="ARBA" id="ARBA00023128"/>
    </source>
</evidence>
<evidence type="ECO:0000256" key="3">
    <source>
        <dbReference type="ARBA" id="ARBA00022603"/>
    </source>
</evidence>
<feature type="binding site" evidence="10">
    <location>
        <begin position="244"/>
        <end position="245"/>
    </location>
    <ligand>
        <name>S-adenosyl-L-methionine</name>
        <dbReference type="ChEBI" id="CHEBI:59789"/>
    </ligand>
</feature>
<dbReference type="OMA" id="VGSHSQF"/>
<dbReference type="SUPFAM" id="SSF53335">
    <property type="entry name" value="S-adenosyl-L-methionine-dependent methyltransferases"/>
    <property type="match status" value="1"/>
</dbReference>
<evidence type="ECO:0000313" key="12">
    <source>
        <dbReference type="EMBL" id="ORY87662.1"/>
    </source>
</evidence>
<dbReference type="FunFam" id="3.30.300.110:FF:000001">
    <property type="entry name" value="tRNA (guanine(37)-N1)-methyltransferase"/>
    <property type="match status" value="1"/>
</dbReference>
<reference evidence="12 13" key="1">
    <citation type="submission" date="2016-07" db="EMBL/GenBank/DDBJ databases">
        <title>Pervasive Adenine N6-methylation of Active Genes in Fungi.</title>
        <authorList>
            <consortium name="DOE Joint Genome Institute"/>
            <person name="Mondo S.J."/>
            <person name="Dannebaum R.O."/>
            <person name="Kuo R.C."/>
            <person name="Labutti K."/>
            <person name="Haridas S."/>
            <person name="Kuo A."/>
            <person name="Salamov A."/>
            <person name="Ahrendt S.R."/>
            <person name="Lipzen A."/>
            <person name="Sullivan W."/>
            <person name="Andreopoulos W.B."/>
            <person name="Clum A."/>
            <person name="Lindquist E."/>
            <person name="Daum C."/>
            <person name="Ramamoorthy G.K."/>
            <person name="Gryganskyi A."/>
            <person name="Culley D."/>
            <person name="Magnuson J.K."/>
            <person name="James T.Y."/>
            <person name="O'Malley M.A."/>
            <person name="Stajich J.E."/>
            <person name="Spatafora J.W."/>
            <person name="Visel A."/>
            <person name="Grigoriev I.V."/>
        </authorList>
    </citation>
    <scope>NUCLEOTIDE SEQUENCE [LARGE SCALE GENOMIC DNA]</scope>
    <source>
        <strain evidence="12 13">12-1054</strain>
    </source>
</reference>
<dbReference type="Proteomes" id="UP000193685">
    <property type="component" value="Unassembled WGS sequence"/>
</dbReference>
<evidence type="ECO:0000256" key="4">
    <source>
        <dbReference type="ARBA" id="ARBA00022679"/>
    </source>
</evidence>
<evidence type="ECO:0000313" key="13">
    <source>
        <dbReference type="Proteomes" id="UP000193685"/>
    </source>
</evidence>
<name>A0A1Y2FUI7_PROLT</name>
<dbReference type="Gene3D" id="3.40.50.150">
    <property type="entry name" value="Vaccinia Virus protein VP39"/>
    <property type="match status" value="1"/>
</dbReference>
<dbReference type="Pfam" id="PF25133">
    <property type="entry name" value="TYW2_N_2"/>
    <property type="match status" value="1"/>
</dbReference>
<keyword evidence="3 10" id="KW-0489">Methyltransferase</keyword>
<feature type="binding site" evidence="10">
    <location>
        <position position="328"/>
    </location>
    <ligand>
        <name>S-adenosyl-L-methionine</name>
        <dbReference type="ChEBI" id="CHEBI:59789"/>
    </ligand>
</feature>
<protein>
    <recommendedName>
        <fullName evidence="10">tRNA (guanine(37)-N1)-methyltransferase</fullName>
        <ecNumber evidence="10">2.1.1.228</ecNumber>
    </recommendedName>
    <alternativeName>
        <fullName evidence="10">M1G-methyltransferase</fullName>
    </alternativeName>
    <alternativeName>
        <fullName evidence="10">tRNA [GM37] methyltransferase</fullName>
    </alternativeName>
    <alternativeName>
        <fullName evidence="10">tRNA methyltransferase 5</fullName>
    </alternativeName>
</protein>
<dbReference type="GO" id="GO:0052906">
    <property type="term" value="F:tRNA (guanine(37)-N1)-methyltransferase activity"/>
    <property type="evidence" value="ECO:0007669"/>
    <property type="project" value="UniProtKB-UniRule"/>
</dbReference>
<dbReference type="GO" id="GO:0005634">
    <property type="term" value="C:nucleus"/>
    <property type="evidence" value="ECO:0007669"/>
    <property type="project" value="UniProtKB-SubCell"/>
</dbReference>
<comment type="catalytic activity">
    <reaction evidence="9 10">
        <text>guanosine(37) in tRNA + S-adenosyl-L-methionine = N(1)-methylguanosine(37) in tRNA + S-adenosyl-L-homocysteine + H(+)</text>
        <dbReference type="Rhea" id="RHEA:36899"/>
        <dbReference type="Rhea" id="RHEA-COMP:10145"/>
        <dbReference type="Rhea" id="RHEA-COMP:10147"/>
        <dbReference type="ChEBI" id="CHEBI:15378"/>
        <dbReference type="ChEBI" id="CHEBI:57856"/>
        <dbReference type="ChEBI" id="CHEBI:59789"/>
        <dbReference type="ChEBI" id="CHEBI:73542"/>
        <dbReference type="ChEBI" id="CHEBI:74269"/>
        <dbReference type="EC" id="2.1.1.228"/>
    </reaction>
</comment>
<comment type="subcellular location">
    <subcellularLocation>
        <location evidence="10">Mitochondrion matrix</location>
    </subcellularLocation>
    <subcellularLocation>
        <location evidence="10">Nucleus</location>
    </subcellularLocation>
    <subcellularLocation>
        <location evidence="10">Cytoplasm</location>
    </subcellularLocation>
    <text evidence="10">Predominantly in the mitochondria and in the nucleus.</text>
</comment>
<feature type="binding site" evidence="10">
    <location>
        <position position="206"/>
    </location>
    <ligand>
        <name>S-adenosyl-L-methionine</name>
        <dbReference type="ChEBI" id="CHEBI:59789"/>
    </ligand>
</feature>
<dbReference type="AlphaFoldDB" id="A0A1Y2FUI7"/>
<keyword evidence="2 10" id="KW-0963">Cytoplasm</keyword>
<dbReference type="InterPro" id="IPR029063">
    <property type="entry name" value="SAM-dependent_MTases_sf"/>
</dbReference>
<comment type="caution">
    <text evidence="12">The sequence shown here is derived from an EMBL/GenBank/DDBJ whole genome shotgun (WGS) entry which is preliminary data.</text>
</comment>
<evidence type="ECO:0000256" key="2">
    <source>
        <dbReference type="ARBA" id="ARBA00022490"/>
    </source>
</evidence>
<comment type="similarity">
    <text evidence="10">Belongs to the TRM5 / TYW2 family.</text>
</comment>
<dbReference type="Gene3D" id="3.30.300.110">
    <property type="entry name" value="Met-10+ protein-like domains"/>
    <property type="match status" value="1"/>
</dbReference>
<evidence type="ECO:0000256" key="8">
    <source>
        <dbReference type="ARBA" id="ARBA00023242"/>
    </source>
</evidence>
<evidence type="ECO:0000256" key="6">
    <source>
        <dbReference type="ARBA" id="ARBA00022694"/>
    </source>
</evidence>
<keyword evidence="13" id="KW-1185">Reference proteome</keyword>
<dbReference type="GO" id="GO:0002939">
    <property type="term" value="P:tRNA N1-guanine methylation"/>
    <property type="evidence" value="ECO:0007669"/>
    <property type="project" value="TreeGrafter"/>
</dbReference>
<feature type="binding site" evidence="10">
    <location>
        <begin position="272"/>
        <end position="273"/>
    </location>
    <ligand>
        <name>S-adenosyl-L-methionine</name>
        <dbReference type="ChEBI" id="CHEBI:59789"/>
    </ligand>
</feature>
<organism evidence="12 13">
    <name type="scientific">Protomyces lactucae-debilis</name>
    <dbReference type="NCBI Taxonomy" id="2754530"/>
    <lineage>
        <taxon>Eukaryota</taxon>
        <taxon>Fungi</taxon>
        <taxon>Dikarya</taxon>
        <taxon>Ascomycota</taxon>
        <taxon>Taphrinomycotina</taxon>
        <taxon>Taphrinomycetes</taxon>
        <taxon>Taphrinales</taxon>
        <taxon>Protomycetaceae</taxon>
        <taxon>Protomyces</taxon>
    </lineage>
</organism>
<evidence type="ECO:0000256" key="1">
    <source>
        <dbReference type="ARBA" id="ARBA00009775"/>
    </source>
</evidence>
<dbReference type="EC" id="2.1.1.228" evidence="10"/>
<comment type="function">
    <text evidence="10">Specifically methylates the N1 position of guanosine-37 in various cytoplasmic and mitochondrial tRNAs. Methylation is not dependent on the nature of the nucleoside 5' of the target nucleoside. This is the first step in the biosynthesis of wybutosine (yW), a modified base adjacent to the anticodon of tRNAs and required for accurate decoding.</text>
</comment>
<comment type="similarity">
    <text evidence="1">Belongs to the class I-like SAM-binding methyltransferase superfamily. TRM5/TYW2 family.</text>
</comment>
<comment type="subunit">
    <text evidence="10">Monomer.</text>
</comment>
<dbReference type="PANTHER" id="PTHR23245">
    <property type="entry name" value="TRNA METHYLTRANSFERASE"/>
    <property type="match status" value="1"/>
</dbReference>